<dbReference type="Pfam" id="PF13439">
    <property type="entry name" value="Glyco_transf_4"/>
    <property type="match status" value="1"/>
</dbReference>
<dbReference type="EC" id="2.4.-.-" evidence="4"/>
<dbReference type="InterPro" id="IPR028098">
    <property type="entry name" value="Glyco_trans_4-like_N"/>
</dbReference>
<evidence type="ECO:0000259" key="2">
    <source>
        <dbReference type="Pfam" id="PF13439"/>
    </source>
</evidence>
<feature type="domain" description="Glycosyltransferase subfamily 4-like N-terminal" evidence="2">
    <location>
        <begin position="49"/>
        <end position="208"/>
    </location>
</feature>
<keyword evidence="3" id="KW-1185">Reference proteome</keyword>
<accession>A0A8B6XCS2</accession>
<proteinExistence type="predicted"/>
<dbReference type="CDD" id="cd03811">
    <property type="entry name" value="GT4_GT28_WabH-like"/>
    <property type="match status" value="1"/>
</dbReference>
<sequence length="414" mass="45823">MPDAVRNTAPASEADRHPAPGAVDGDTRHADDRPASDYKIAVYLPDIRVGGAELSLIRLARGMARRGPQVVLVVHDTHPDTLHLAAGLEVVSLDVKRTFAAVRQLARFIAIEKPDVLLSGLPHNNLAAVAARKLARSKCRLVLTEHAPISNQIRAEGGWRFRMLPTLIRRGYPLADAVVAVSRGVQLDLTAMIAPQFRARLIFNPIIPEDVADLCAEPIDHPWLDRERYDTVLFVGRLSREKRVLTLVRAFNRARRRRPRLRLLIAGDGPDRERIVQMIERLDLDEKVRLVGNIENPFAWMHRCKVFVLPSLFEGFGNVLVEAMAAGTHVISTDCPVGPREILQGGKFGTLVPMGDIEAMRRAITHAVDRDALPEGATEHAMGFTEDRAVSRYLALFEQLMFGRTLPPRAGGAA</sequence>
<dbReference type="AlphaFoldDB" id="A0A8B6XCS2"/>
<dbReference type="RefSeq" id="WP_169732515.1">
    <property type="nucleotide sequence ID" value="NZ_AXWS01000008.1"/>
</dbReference>
<evidence type="ECO:0000313" key="4">
    <source>
        <dbReference type="RefSeq" id="WP_169732515.1"/>
    </source>
</evidence>
<reference evidence="4" key="4">
    <citation type="submission" date="2025-08" db="UniProtKB">
        <authorList>
            <consortium name="RefSeq"/>
        </authorList>
    </citation>
    <scope>IDENTIFICATION</scope>
</reference>
<evidence type="ECO:0000313" key="3">
    <source>
        <dbReference type="Proteomes" id="UP000675920"/>
    </source>
</evidence>
<dbReference type="Gene3D" id="3.40.50.2000">
    <property type="entry name" value="Glycogen Phosphorylase B"/>
    <property type="match status" value="2"/>
</dbReference>
<organism evidence="3 4">
    <name type="scientific">Derxia gummosa DSM 723</name>
    <dbReference type="NCBI Taxonomy" id="1121388"/>
    <lineage>
        <taxon>Bacteria</taxon>
        <taxon>Pseudomonadati</taxon>
        <taxon>Pseudomonadota</taxon>
        <taxon>Betaproteobacteria</taxon>
        <taxon>Burkholderiales</taxon>
        <taxon>Alcaligenaceae</taxon>
        <taxon>Derxia</taxon>
    </lineage>
</organism>
<dbReference type="SUPFAM" id="SSF53756">
    <property type="entry name" value="UDP-Glycosyltransferase/glycogen phosphorylase"/>
    <property type="match status" value="1"/>
</dbReference>
<name>A0A8B6XCS2_9BURK</name>
<dbReference type="GO" id="GO:0016757">
    <property type="term" value="F:glycosyltransferase activity"/>
    <property type="evidence" value="ECO:0007669"/>
    <property type="project" value="UniProtKB-ARBA"/>
</dbReference>
<reference evidence="4" key="2">
    <citation type="journal article" date="2003" name="J. Mol. Biol.">
        <title>An evolving hierarchical family classification for glycosyltransferases.</title>
        <authorList>
            <person name="Coutinho P.M."/>
            <person name="Deleury E."/>
            <person name="Davies G.J."/>
            <person name="Henrissat B."/>
        </authorList>
    </citation>
    <scope>NUCLEOTIDE SEQUENCE</scope>
</reference>
<reference evidence="4" key="3">
    <citation type="journal article" date="2006" name="Glycobiology">
        <title>Structures and mechanisms of glycosyltransferases.</title>
        <authorList>
            <person name="Breton C."/>
            <person name="Snajdrova L."/>
            <person name="Jeanneau C."/>
            <person name="Koca J."/>
            <person name="Imberty A."/>
        </authorList>
    </citation>
    <scope>NUCLEOTIDE SEQUENCE</scope>
</reference>
<reference evidence="4" key="1">
    <citation type="journal article" date="1999" name="Glycobiology">
        <title>Conserved domains of glycosyltransferases.</title>
        <authorList>
            <person name="Kapitonov D."/>
            <person name="Yu R.K."/>
        </authorList>
    </citation>
    <scope>NUCLEOTIDE SEQUENCE</scope>
</reference>
<feature type="region of interest" description="Disordered" evidence="1">
    <location>
        <begin position="1"/>
        <end position="32"/>
    </location>
</feature>
<protein>
    <submittedName>
        <fullName evidence="4">Glycosyltransferase</fullName>
        <ecNumber evidence="4">2.4.-.-</ecNumber>
    </submittedName>
</protein>
<dbReference type="PANTHER" id="PTHR12526">
    <property type="entry name" value="GLYCOSYLTRANSFERASE"/>
    <property type="match status" value="1"/>
</dbReference>
<dbReference type="Pfam" id="PF13692">
    <property type="entry name" value="Glyco_trans_1_4"/>
    <property type="match status" value="1"/>
</dbReference>
<evidence type="ECO:0000256" key="1">
    <source>
        <dbReference type="SAM" id="MobiDB-lite"/>
    </source>
</evidence>
<dbReference type="Proteomes" id="UP000675920">
    <property type="component" value="Unplaced"/>
</dbReference>